<evidence type="ECO:0000256" key="3">
    <source>
        <dbReference type="SAM" id="MobiDB-lite"/>
    </source>
</evidence>
<evidence type="ECO:0000313" key="5">
    <source>
        <dbReference type="Proteomes" id="UP000825002"/>
    </source>
</evidence>
<protein>
    <recommendedName>
        <fullName evidence="2">NIF3-like protein 1</fullName>
    </recommendedName>
</protein>
<name>A0ABQ7SCK4_9ACAR</name>
<evidence type="ECO:0000256" key="2">
    <source>
        <dbReference type="ARBA" id="ARBA00019069"/>
    </source>
</evidence>
<dbReference type="PANTHER" id="PTHR13799:SF13">
    <property type="entry name" value="NIF3-LIKE PROTEIN 1"/>
    <property type="match status" value="1"/>
</dbReference>
<dbReference type="SUPFAM" id="SSF102705">
    <property type="entry name" value="NIF3 (NGG1p interacting factor 3)-like"/>
    <property type="match status" value="1"/>
</dbReference>
<dbReference type="EMBL" id="JAIFTH010000026">
    <property type="protein sequence ID" value="KAG9511145.1"/>
    <property type="molecule type" value="Genomic_DNA"/>
</dbReference>
<gene>
    <name evidence="4" type="primary">Nif3l1</name>
    <name evidence="4" type="ORF">GZH46_00293</name>
</gene>
<feature type="region of interest" description="Disordered" evidence="3">
    <location>
        <begin position="403"/>
        <end position="478"/>
    </location>
</feature>
<feature type="compositionally biased region" description="Basic and acidic residues" evidence="3">
    <location>
        <begin position="420"/>
        <end position="432"/>
    </location>
</feature>
<proteinExistence type="inferred from homology"/>
<reference evidence="4 5" key="1">
    <citation type="submission" date="2020-10" db="EMBL/GenBank/DDBJ databases">
        <authorList>
            <person name="Klimov P.B."/>
            <person name="Dyachkov S.M."/>
            <person name="Chetverikov P.E."/>
        </authorList>
    </citation>
    <scope>NUCLEOTIDE SEQUENCE [LARGE SCALE GENOMIC DNA]</scope>
    <source>
        <strain evidence="4">BMOC 18-1129-001#AD2665</strain>
        <tissue evidence="4">Entire mites</tissue>
    </source>
</reference>
<dbReference type="Proteomes" id="UP000825002">
    <property type="component" value="Unassembled WGS sequence"/>
</dbReference>
<sequence length="707" mass="77905">MSLGSGGGAGGGSSDTPYRQKYKRAWELDIELRDWIQPCQTDAHAAWCKYCRSKLHAHKKGLLAHSRSAKHKKHVLNPANEDHMDTNNDQLLAFANDSYSTPPSTVAVVVNPSGATDDSMSAETKSRLIGRRSGLHQFQESWLSDPLFSVWVRRIPNNLTKALCIACRCVITAGRSELLKHSQSAKHKKSVLAGPFEELSDMDLEWLDQAYTDTNAGGPPGGSVSATVLNIPSVASYQPHHHQAYHNTSLGIRGAGVFETPGIMLDQVLAQLQEHVPLNFAESWDNVGIMVQPTQAIKVHNILLTIDLNESIVEEALRKRVQLIISYHPPIFKPLKRLVPKNWKEKALLMCIEHRIAVYSPHTALDAIKGGINDWLLAAFSPNVLIKTNSTATSASHSVVRTRQAVHAEHHETTLQGQHNGDHSGDNNEHDNNNVTDNAGTVAQPLIEQHQQPQQQTSVEQQETTGIGQAGDTTAPMEEEILDRTRPIKYSRNKTFTASLELMLTDQQDSITQALQDIDNVMMTVRHNTDFGGTDVRLSCAESTLPDVLDVLHQHPYAQLCSRVTHLVPTPIPGVGMGRLLTLKSPLPLYEVVHRTKQHLDQTNVRLGLSPRHTRDTKVTRIAVCAGSGASILQECVGQADVWITGEMSHHDVLDATRSGATVILCEHSNSERGFLRHWSGVLKTDVFGEAVNVIVSGDDRDPLRIV</sequence>
<organism evidence="4 5">
    <name type="scientific">Fragariocoptes setiger</name>
    <dbReference type="NCBI Taxonomy" id="1670756"/>
    <lineage>
        <taxon>Eukaryota</taxon>
        <taxon>Metazoa</taxon>
        <taxon>Ecdysozoa</taxon>
        <taxon>Arthropoda</taxon>
        <taxon>Chelicerata</taxon>
        <taxon>Arachnida</taxon>
        <taxon>Acari</taxon>
        <taxon>Acariformes</taxon>
        <taxon>Trombidiformes</taxon>
        <taxon>Prostigmata</taxon>
        <taxon>Eupodina</taxon>
        <taxon>Eriophyoidea</taxon>
        <taxon>Phytoptidae</taxon>
        <taxon>Fragariocoptes</taxon>
    </lineage>
</organism>
<evidence type="ECO:0000256" key="1">
    <source>
        <dbReference type="ARBA" id="ARBA00006964"/>
    </source>
</evidence>
<feature type="compositionally biased region" description="Low complexity" evidence="3">
    <location>
        <begin position="448"/>
        <end position="465"/>
    </location>
</feature>
<dbReference type="Pfam" id="PF01784">
    <property type="entry name" value="DUF34_NIF3"/>
    <property type="match status" value="1"/>
</dbReference>
<comment type="caution">
    <text evidence="4">The sequence shown here is derived from an EMBL/GenBank/DDBJ whole genome shotgun (WGS) entry which is preliminary data.</text>
</comment>
<accession>A0ABQ7SCK4</accession>
<comment type="similarity">
    <text evidence="1">Belongs to the GTP cyclohydrolase I type 2/NIF3 family.</text>
</comment>
<dbReference type="InterPro" id="IPR002678">
    <property type="entry name" value="DUF34/NIF3"/>
</dbReference>
<dbReference type="Gene3D" id="3.40.1390.30">
    <property type="entry name" value="NIF3 (NGG1p interacting factor 3)-like"/>
    <property type="match status" value="2"/>
</dbReference>
<dbReference type="PANTHER" id="PTHR13799">
    <property type="entry name" value="NGG1 INTERACTING FACTOR 3"/>
    <property type="match status" value="1"/>
</dbReference>
<dbReference type="InterPro" id="IPR036069">
    <property type="entry name" value="DUF34/NIF3_sf"/>
</dbReference>
<dbReference type="NCBIfam" id="TIGR00486">
    <property type="entry name" value="YbgI_SA1388"/>
    <property type="match status" value="1"/>
</dbReference>
<evidence type="ECO:0000313" key="4">
    <source>
        <dbReference type="EMBL" id="KAG9511145.1"/>
    </source>
</evidence>
<feature type="non-terminal residue" evidence="4">
    <location>
        <position position="1"/>
    </location>
</feature>
<keyword evidence="5" id="KW-1185">Reference proteome</keyword>